<protein>
    <submittedName>
        <fullName evidence="3">IS110 family transposase</fullName>
    </submittedName>
</protein>
<gene>
    <name evidence="3" type="ORF">JF888_07675</name>
</gene>
<dbReference type="InterPro" id="IPR003346">
    <property type="entry name" value="Transposase_20"/>
</dbReference>
<comment type="caution">
    <text evidence="3">The sequence shown here is derived from an EMBL/GenBank/DDBJ whole genome shotgun (WGS) entry which is preliminary data.</text>
</comment>
<evidence type="ECO:0000313" key="4">
    <source>
        <dbReference type="Proteomes" id="UP000620075"/>
    </source>
</evidence>
<dbReference type="GO" id="GO:0006313">
    <property type="term" value="P:DNA transposition"/>
    <property type="evidence" value="ECO:0007669"/>
    <property type="project" value="InterPro"/>
</dbReference>
<dbReference type="GO" id="GO:0004803">
    <property type="term" value="F:transposase activity"/>
    <property type="evidence" value="ECO:0007669"/>
    <property type="project" value="InterPro"/>
</dbReference>
<dbReference type="Pfam" id="PF02371">
    <property type="entry name" value="Transposase_20"/>
    <property type="match status" value="1"/>
</dbReference>
<reference evidence="3 4" key="1">
    <citation type="submission" date="2020-10" db="EMBL/GenBank/DDBJ databases">
        <title>Ca. Dormibacterota MAGs.</title>
        <authorList>
            <person name="Montgomery K."/>
        </authorList>
    </citation>
    <scope>NUCLEOTIDE SEQUENCE [LARGE SCALE GENOMIC DNA]</scope>
    <source>
        <strain evidence="3">SC8811_S16_3</strain>
    </source>
</reference>
<evidence type="ECO:0000259" key="1">
    <source>
        <dbReference type="Pfam" id="PF01548"/>
    </source>
</evidence>
<organism evidence="3 4">
    <name type="scientific">Candidatus Dormiibacter inghamiae</name>
    <dbReference type="NCBI Taxonomy" id="3127013"/>
    <lineage>
        <taxon>Bacteria</taxon>
        <taxon>Bacillati</taxon>
        <taxon>Candidatus Dormiibacterota</taxon>
        <taxon>Candidatus Dormibacteria</taxon>
        <taxon>Candidatus Dormibacterales</taxon>
        <taxon>Candidatus Dormibacteraceae</taxon>
        <taxon>Candidatus Dormiibacter</taxon>
    </lineage>
</organism>
<dbReference type="PANTHER" id="PTHR33055">
    <property type="entry name" value="TRANSPOSASE FOR INSERTION SEQUENCE ELEMENT IS1111A"/>
    <property type="match status" value="1"/>
</dbReference>
<feature type="domain" description="Transposase IS116/IS110/IS902 C-terminal" evidence="2">
    <location>
        <begin position="240"/>
        <end position="320"/>
    </location>
</feature>
<sequence length="354" mass="38487">MHLESERQEGAMERVEVTVGVDTHRDINVAVALDRQGRTLGSTAVSTGAGGHRGLLTWAMGFGDVVAVGIEGTGSYGAGLSRYVRAAGVRVLEVERPERRSRRIAGKTDTLDADRAARAVLAGQVRVEPKGANGRVESLRLLWTARRGAVKARTQAANQLHGLLITSPDPVRAQVSTLTSCQLAMRASRWRATRADDTSAAARLAIRSVARRYVELGAEIKVLDREMRRLVSEVAPDLVALQGVGYETATALLVAAGDNPDRLRSEASFAHLCGVAPLPASSGKTIRHRLSRSGDRQANRALFLIVLVRMYRDKDTKAYVARRTAQGLSKPEIIRCLKRYLAREVFRLLPARAS</sequence>
<feature type="domain" description="Transposase IS110-like N-terminal" evidence="1">
    <location>
        <begin position="19"/>
        <end position="164"/>
    </location>
</feature>
<dbReference type="EMBL" id="JAEKNQ010000030">
    <property type="protein sequence ID" value="MBJ7603052.1"/>
    <property type="molecule type" value="Genomic_DNA"/>
</dbReference>
<dbReference type="AlphaFoldDB" id="A0A934NH53"/>
<proteinExistence type="predicted"/>
<evidence type="ECO:0000313" key="3">
    <source>
        <dbReference type="EMBL" id="MBJ7603052.1"/>
    </source>
</evidence>
<evidence type="ECO:0000259" key="2">
    <source>
        <dbReference type="Pfam" id="PF02371"/>
    </source>
</evidence>
<dbReference type="Proteomes" id="UP000620075">
    <property type="component" value="Unassembled WGS sequence"/>
</dbReference>
<dbReference type="NCBIfam" id="NF033542">
    <property type="entry name" value="transpos_IS110"/>
    <property type="match status" value="1"/>
</dbReference>
<name>A0A934NH53_9BACT</name>
<dbReference type="Pfam" id="PF01548">
    <property type="entry name" value="DEDD_Tnp_IS110"/>
    <property type="match status" value="1"/>
</dbReference>
<dbReference type="PANTHER" id="PTHR33055:SF16">
    <property type="entry name" value="TRANSPOSASE FOR INSERTION SEQUENCE ELEMENT IS1547"/>
    <property type="match status" value="1"/>
</dbReference>
<dbReference type="InterPro" id="IPR047650">
    <property type="entry name" value="Transpos_IS110"/>
</dbReference>
<dbReference type="InterPro" id="IPR002525">
    <property type="entry name" value="Transp_IS110-like_N"/>
</dbReference>
<accession>A0A934NH53</accession>
<dbReference type="GO" id="GO:0003677">
    <property type="term" value="F:DNA binding"/>
    <property type="evidence" value="ECO:0007669"/>
    <property type="project" value="InterPro"/>
</dbReference>